<evidence type="ECO:0000313" key="2">
    <source>
        <dbReference type="Proteomes" id="UP000186096"/>
    </source>
</evidence>
<dbReference type="GO" id="GO:0003824">
    <property type="term" value="F:catalytic activity"/>
    <property type="evidence" value="ECO:0007669"/>
    <property type="project" value="InterPro"/>
</dbReference>
<proteinExistence type="predicted"/>
<accession>A0A1N7B7S0</accession>
<evidence type="ECO:0000313" key="1">
    <source>
        <dbReference type="EMBL" id="SIR47338.1"/>
    </source>
</evidence>
<gene>
    <name evidence="1" type="ORF">SAMN05421833_109194</name>
</gene>
<dbReference type="OrthoDB" id="3078554at2"/>
<dbReference type="GO" id="GO:0006281">
    <property type="term" value="P:DNA repair"/>
    <property type="evidence" value="ECO:0007669"/>
    <property type="project" value="InterPro"/>
</dbReference>
<organism evidence="1 2">
    <name type="scientific">Microbispora rosea</name>
    <dbReference type="NCBI Taxonomy" id="58117"/>
    <lineage>
        <taxon>Bacteria</taxon>
        <taxon>Bacillati</taxon>
        <taxon>Actinomycetota</taxon>
        <taxon>Actinomycetes</taxon>
        <taxon>Streptosporangiales</taxon>
        <taxon>Streptosporangiaceae</taxon>
        <taxon>Microbispora</taxon>
    </lineage>
</organism>
<dbReference type="InterPro" id="IPR011257">
    <property type="entry name" value="DNA_glycosylase"/>
</dbReference>
<dbReference type="STRING" id="58117.SAMN05421833_109194"/>
<protein>
    <recommendedName>
        <fullName evidence="3">Endonuclease III</fullName>
    </recommendedName>
</protein>
<reference evidence="2" key="1">
    <citation type="submission" date="2017-01" db="EMBL/GenBank/DDBJ databases">
        <authorList>
            <person name="Varghese N."/>
            <person name="Submissions S."/>
        </authorList>
    </citation>
    <scope>NUCLEOTIDE SEQUENCE [LARGE SCALE GENOMIC DNA]</scope>
    <source>
        <strain evidence="2">ATCC 12950</strain>
    </source>
</reference>
<sequence>MTSRTRSRTAADRDPACLPDRARRLVETLGGRFSREMGIDVDRGDREVERWLLAATLFGARISAAIAVRTYRAMAEAGVRGISDVEGRTWEELVEILDRGGYARYDYRTATRLLRLAESVGGEAGALRGGGLDETRAALGALPGWGPVTVALFLRELRGVWPGVDPPPDDRALEAGRHAGLFGAGHHPLDRLREIAGEAGLDVRDLEAALVRLWLAHHRDFPHCPGGARCAVLTEEG</sequence>
<dbReference type="AlphaFoldDB" id="A0A1N7B7S0"/>
<dbReference type="EMBL" id="FTNI01000009">
    <property type="protein sequence ID" value="SIR47338.1"/>
    <property type="molecule type" value="Genomic_DNA"/>
</dbReference>
<dbReference type="RefSeq" id="WP_083744265.1">
    <property type="nucleotide sequence ID" value="NZ_FTNI01000009.1"/>
</dbReference>
<name>A0A1N7B7S0_9ACTN</name>
<keyword evidence="2" id="KW-1185">Reference proteome</keyword>
<dbReference type="Proteomes" id="UP000186096">
    <property type="component" value="Unassembled WGS sequence"/>
</dbReference>
<dbReference type="SUPFAM" id="SSF48150">
    <property type="entry name" value="DNA-glycosylase"/>
    <property type="match status" value="1"/>
</dbReference>
<evidence type="ECO:0008006" key="3">
    <source>
        <dbReference type="Google" id="ProtNLM"/>
    </source>
</evidence>